<gene>
    <name evidence="5" type="ORF">IC617_12755</name>
</gene>
<name>A0A8J6QI43_9GAMM</name>
<dbReference type="EMBL" id="JACXAF010000016">
    <property type="protein sequence ID" value="MBD1390305.1"/>
    <property type="molecule type" value="Genomic_DNA"/>
</dbReference>
<dbReference type="GO" id="GO:0016491">
    <property type="term" value="F:oxidoreductase activity"/>
    <property type="evidence" value="ECO:0007669"/>
    <property type="project" value="TreeGrafter"/>
</dbReference>
<reference evidence="5" key="1">
    <citation type="submission" date="2020-09" db="EMBL/GenBank/DDBJ databases">
        <title>A novel bacterium of genus Neiella, isolated from South China Sea.</title>
        <authorList>
            <person name="Huang H."/>
            <person name="Mo K."/>
            <person name="Hu Y."/>
        </authorList>
    </citation>
    <scope>NUCLEOTIDE SEQUENCE</scope>
    <source>
        <strain evidence="5">HB171785</strain>
    </source>
</reference>
<dbReference type="InterPro" id="IPR036280">
    <property type="entry name" value="Multihaem_cyt_sf"/>
</dbReference>
<dbReference type="InterPro" id="IPR023155">
    <property type="entry name" value="Cyt_c-552/4"/>
</dbReference>
<feature type="domain" description="Cytochrome c-552/4" evidence="4">
    <location>
        <begin position="61"/>
        <end position="138"/>
    </location>
</feature>
<dbReference type="InterPro" id="IPR024673">
    <property type="entry name" value="Octahem_Cyt_c"/>
</dbReference>
<evidence type="ECO:0000256" key="3">
    <source>
        <dbReference type="SAM" id="SignalP"/>
    </source>
</evidence>
<organism evidence="5 6">
    <name type="scientific">Neiella litorisoli</name>
    <dbReference type="NCBI Taxonomy" id="2771431"/>
    <lineage>
        <taxon>Bacteria</taxon>
        <taxon>Pseudomonadati</taxon>
        <taxon>Pseudomonadota</taxon>
        <taxon>Gammaproteobacteria</taxon>
        <taxon>Alteromonadales</taxon>
        <taxon>Echinimonadaceae</taxon>
        <taxon>Neiella</taxon>
    </lineage>
</organism>
<dbReference type="NCBIfam" id="TIGR04315">
    <property type="entry name" value="octaheme_Shew"/>
    <property type="match status" value="1"/>
</dbReference>
<dbReference type="CDD" id="cd08168">
    <property type="entry name" value="Cytochrom_C3"/>
    <property type="match status" value="1"/>
</dbReference>
<evidence type="ECO:0000256" key="1">
    <source>
        <dbReference type="ARBA" id="ARBA00022729"/>
    </source>
</evidence>
<dbReference type="Pfam" id="PF11783">
    <property type="entry name" value="Cytochrome_cB"/>
    <property type="match status" value="1"/>
</dbReference>
<dbReference type="PANTHER" id="PTHR35038">
    <property type="entry name" value="DISSIMILATORY SULFITE REDUCTASE SIRA"/>
    <property type="match status" value="1"/>
</dbReference>
<dbReference type="Gene3D" id="1.10.1130.10">
    <property type="entry name" value="Flavocytochrome C3, Chain A"/>
    <property type="match status" value="1"/>
</dbReference>
<evidence type="ECO:0000313" key="5">
    <source>
        <dbReference type="EMBL" id="MBD1390305.1"/>
    </source>
</evidence>
<dbReference type="Proteomes" id="UP000638014">
    <property type="component" value="Unassembled WGS sequence"/>
</dbReference>
<dbReference type="Pfam" id="PF13435">
    <property type="entry name" value="Cytochrome_C554"/>
    <property type="match status" value="1"/>
</dbReference>
<keyword evidence="2" id="KW-0812">Transmembrane</keyword>
<feature type="chain" id="PRO_5035245379" evidence="3">
    <location>
        <begin position="21"/>
        <end position="550"/>
    </location>
</feature>
<keyword evidence="6" id="KW-1185">Reference proteome</keyword>
<dbReference type="RefSeq" id="WP_191145377.1">
    <property type="nucleotide sequence ID" value="NZ_JACXAF010000016.1"/>
</dbReference>
<protein>
    <submittedName>
        <fullName evidence="5">Tetrathionate reductase family octaheme c-type cytochrome</fullName>
    </submittedName>
</protein>
<keyword evidence="2" id="KW-1133">Transmembrane helix</keyword>
<feature type="signal peptide" evidence="3">
    <location>
        <begin position="1"/>
        <end position="20"/>
    </location>
</feature>
<dbReference type="PIRSF" id="PIRSF039014">
    <property type="entry name" value="OTR_cyc"/>
    <property type="match status" value="1"/>
</dbReference>
<proteinExistence type="predicted"/>
<accession>A0A8J6QI43</accession>
<dbReference type="SUPFAM" id="SSF48695">
    <property type="entry name" value="Multiheme cytochromes"/>
    <property type="match status" value="1"/>
</dbReference>
<feature type="transmembrane region" description="Helical" evidence="2">
    <location>
        <begin position="505"/>
        <end position="527"/>
    </location>
</feature>
<dbReference type="InterPro" id="IPR051829">
    <property type="entry name" value="Multiheme_Cytochr_ET"/>
</dbReference>
<keyword evidence="2" id="KW-0472">Membrane</keyword>
<dbReference type="AlphaFoldDB" id="A0A8J6QI43"/>
<evidence type="ECO:0000259" key="4">
    <source>
        <dbReference type="Pfam" id="PF13435"/>
    </source>
</evidence>
<comment type="caution">
    <text evidence="5">The sequence shown here is derived from an EMBL/GenBank/DDBJ whole genome shotgun (WGS) entry which is preliminary data.</text>
</comment>
<sequence length="550" mass="60947">MKIYFAAFVCAALAISPVDAVTNTSQAEPAPVISPQNSTADHSKFEILDDEFDFAPDVTEACLECHTEAAQQIHQTPHWRWAAKVDGKMVGKSQNGYNNYCVAARGNSSCSQCHTGYGWRNDDFDLEAEENVDCLVCHDTTGTYKKSAKMSGHPYYEDTQVGDQLIKGVDLRKVAQSVGLPSRQNCLACHANGGGGNGVKHGDTDMSLVDPVHELDVHMSADKLNFSCQTCHSTSGHQISGRYNGKKAFLDDQLDMGRHERLGNNVSCESCHSNRPHDERQLDNHTSKVACTSCHIGEMARGPYPTKLSWDWSTAGELKDGKPFSQDIEIDGVHVHQYMSKKGTFTWGRNVVPEYRWYKGELLQKSLSDVIDPNQAPIDINPPTGDYDDPDAKIWPFKIHRGKQPYDTENNTMLPIYLVGKKGSGALWSDFDWAKALAAGAALNEMEFSGQFDFIESNGYWPIKHMVAPAEQAVACEQCHARGGRLESLDGFYLLGRDGSTWVDLLGAVMVFGGLAGVGGHSAYRYVSYRRRNASNRKQHDNQYDDQQQD</sequence>
<keyword evidence="1 3" id="KW-0732">Signal</keyword>
<evidence type="ECO:0000313" key="6">
    <source>
        <dbReference type="Proteomes" id="UP000638014"/>
    </source>
</evidence>
<dbReference type="PANTHER" id="PTHR35038:SF5">
    <property type="entry name" value="CYTOCHROME C-TYPE PROTEIN NRFB"/>
    <property type="match status" value="1"/>
</dbReference>
<evidence type="ECO:0000256" key="2">
    <source>
        <dbReference type="SAM" id="Phobius"/>
    </source>
</evidence>